<evidence type="ECO:0000256" key="1">
    <source>
        <dbReference type="ARBA" id="ARBA00022737"/>
    </source>
</evidence>
<proteinExistence type="predicted"/>
<dbReference type="Gene3D" id="2.20.110.10">
    <property type="entry name" value="Histone H3 K4-specific methyltransferase SET7/9 N-terminal domain"/>
    <property type="match status" value="2"/>
</dbReference>
<gene>
    <name evidence="3" type="ORF">METZ01_LOCUS222551</name>
</gene>
<dbReference type="Pfam" id="PF02493">
    <property type="entry name" value="MORN"/>
    <property type="match status" value="3"/>
</dbReference>
<evidence type="ECO:0000313" key="3">
    <source>
        <dbReference type="EMBL" id="SVB69697.1"/>
    </source>
</evidence>
<accession>A0A382G561</accession>
<sequence>MSRSQGVLFHNTANGKVGYHEEGDEKNDGKYEGEIENGLPNGQGTFTFPNSTQIYVGTFKDGLREGKGTYTWSDGGKYEGEYRNNRRNGKGKRTTPDGSIGEGEFHDGDLWNGTIMDKDGDIISKIANGVEVNLLSTEVYSYIEWKENETTTRT</sequence>
<dbReference type="PANTHER" id="PTHR43215:SF14">
    <property type="entry name" value="RADIAL SPOKE HEAD 1 HOMOLOG"/>
    <property type="match status" value="1"/>
</dbReference>
<dbReference type="InterPro" id="IPR003409">
    <property type="entry name" value="MORN"/>
</dbReference>
<evidence type="ECO:0000256" key="2">
    <source>
        <dbReference type="SAM" id="MobiDB-lite"/>
    </source>
</evidence>
<feature type="region of interest" description="Disordered" evidence="2">
    <location>
        <begin position="74"/>
        <end position="105"/>
    </location>
</feature>
<evidence type="ECO:0008006" key="4">
    <source>
        <dbReference type="Google" id="ProtNLM"/>
    </source>
</evidence>
<feature type="compositionally biased region" description="Basic and acidic residues" evidence="2">
    <location>
        <begin position="18"/>
        <end position="30"/>
    </location>
</feature>
<dbReference type="PANTHER" id="PTHR43215">
    <property type="entry name" value="RADIAL SPOKE HEAD 1 HOMOLOG"/>
    <property type="match status" value="1"/>
</dbReference>
<protein>
    <recommendedName>
        <fullName evidence="4">MORN motif-containing protein</fullName>
    </recommendedName>
</protein>
<reference evidence="3" key="1">
    <citation type="submission" date="2018-05" db="EMBL/GenBank/DDBJ databases">
        <authorList>
            <person name="Lanie J.A."/>
            <person name="Ng W.-L."/>
            <person name="Kazmierczak K.M."/>
            <person name="Andrzejewski T.M."/>
            <person name="Davidsen T.M."/>
            <person name="Wayne K.J."/>
            <person name="Tettelin H."/>
            <person name="Glass J.I."/>
            <person name="Rusch D."/>
            <person name="Podicherti R."/>
            <person name="Tsui H.-C.T."/>
            <person name="Winkler M.E."/>
        </authorList>
    </citation>
    <scope>NUCLEOTIDE SEQUENCE</scope>
</reference>
<dbReference type="AlphaFoldDB" id="A0A382G561"/>
<dbReference type="EMBL" id="UINC01053322">
    <property type="protein sequence ID" value="SVB69697.1"/>
    <property type="molecule type" value="Genomic_DNA"/>
</dbReference>
<name>A0A382G561_9ZZZZ</name>
<dbReference type="SUPFAM" id="SSF82185">
    <property type="entry name" value="Histone H3 K4-specific methyltransferase SET7/9 N-terminal domain"/>
    <property type="match status" value="1"/>
</dbReference>
<keyword evidence="1" id="KW-0677">Repeat</keyword>
<dbReference type="SMART" id="SM00698">
    <property type="entry name" value="MORN"/>
    <property type="match status" value="3"/>
</dbReference>
<feature type="region of interest" description="Disordered" evidence="2">
    <location>
        <begin position="1"/>
        <end position="30"/>
    </location>
</feature>
<organism evidence="3">
    <name type="scientific">marine metagenome</name>
    <dbReference type="NCBI Taxonomy" id="408172"/>
    <lineage>
        <taxon>unclassified sequences</taxon>
        <taxon>metagenomes</taxon>
        <taxon>ecological metagenomes</taxon>
    </lineage>
</organism>